<dbReference type="EMBL" id="UYRT01078153">
    <property type="protein sequence ID" value="VDN17908.1"/>
    <property type="molecule type" value="Genomic_DNA"/>
</dbReference>
<dbReference type="AlphaFoldDB" id="A0A183DPZ6"/>
<evidence type="ECO:0000313" key="4">
    <source>
        <dbReference type="Proteomes" id="UP000271098"/>
    </source>
</evidence>
<protein>
    <submittedName>
        <fullName evidence="5">Neuromedin-B</fullName>
    </submittedName>
</protein>
<feature type="signal peptide" evidence="2">
    <location>
        <begin position="1"/>
        <end position="20"/>
    </location>
</feature>
<accession>A0A183DPZ6</accession>
<dbReference type="Proteomes" id="UP000271098">
    <property type="component" value="Unassembled WGS sequence"/>
</dbReference>
<gene>
    <name evidence="3" type="ORF">GPUH_LOCUS10787</name>
</gene>
<evidence type="ECO:0000256" key="2">
    <source>
        <dbReference type="SAM" id="SignalP"/>
    </source>
</evidence>
<keyword evidence="4" id="KW-1185">Reference proteome</keyword>
<feature type="chain" id="PRO_5043138827" evidence="2">
    <location>
        <begin position="21"/>
        <end position="659"/>
    </location>
</feature>
<feature type="compositionally biased region" description="Basic and acidic residues" evidence="1">
    <location>
        <begin position="608"/>
        <end position="628"/>
    </location>
</feature>
<reference evidence="3 4" key="2">
    <citation type="submission" date="2018-11" db="EMBL/GenBank/DDBJ databases">
        <authorList>
            <consortium name="Pathogen Informatics"/>
        </authorList>
    </citation>
    <scope>NUCLEOTIDE SEQUENCE [LARGE SCALE GENOMIC DNA]</scope>
</reference>
<evidence type="ECO:0000313" key="3">
    <source>
        <dbReference type="EMBL" id="VDN17908.1"/>
    </source>
</evidence>
<reference evidence="5" key="1">
    <citation type="submission" date="2016-06" db="UniProtKB">
        <authorList>
            <consortium name="WormBaseParasite"/>
        </authorList>
    </citation>
    <scope>IDENTIFICATION</scope>
</reference>
<name>A0A183DPZ6_9BILA</name>
<keyword evidence="2" id="KW-0732">Signal</keyword>
<feature type="compositionally biased region" description="Basic and acidic residues" evidence="1">
    <location>
        <begin position="635"/>
        <end position="659"/>
    </location>
</feature>
<evidence type="ECO:0000313" key="5">
    <source>
        <dbReference type="WBParaSite" id="GPUH_0001080001-mRNA-1"/>
    </source>
</evidence>
<evidence type="ECO:0000256" key="1">
    <source>
        <dbReference type="SAM" id="MobiDB-lite"/>
    </source>
</evidence>
<feature type="region of interest" description="Disordered" evidence="1">
    <location>
        <begin position="608"/>
        <end position="659"/>
    </location>
</feature>
<proteinExistence type="predicted"/>
<sequence>MVTGAVRLLAAALLILSASAQQYRRFGPLNPQTGWYTGFPILLAAESHEFQEPINREMLSPLVPIILNQTRKNHSRPTFLGRLPKLLIKRKPRSQVFKPDLRESSAATLDELQERSNFVRFMLDLAYEFPELNTLYITVYRIHSETSSARNLIGPRRTSAPSVGPGCGCACAKRTKSRTGSTTVRAEVFRSTVRLSYGQLKNMNWRANLHLVSCLPDMLTTAVPPVNLGYGGVFAKWAYWPNFQRAGFGRRIGRRPEVSRGTVRSSYGRPKNTSWRAKLHLNYCLGALATAALSVHPGYGNGHKPSRFGHRMGRIFRGRGSAVELIEDPEFPEAARFGRRTVGRRIRICARWSPPDDVVYLAYLLRCVCVAVVHLRGWVWPAGFRVDLGQLFSSAGSYAMRVFVWAGFSKGAVRPSYVSPACRAGSATARAEFCKGVARPLYCSKTRSFQKQEGSAVVRSAEEYEFARAEGTVRPPNCSRTRSFQKQHGSAVVRLAEEYGLARKSLPDDIVYLICLLRCIFGGPPPLLGVARWVSGRFGSLFNSERSAIVRAEVFKGVVRPLNRSKARSFQKQQGSIVVRSAEEYGLARESPPDDVVYLVPKAAEESEKAATAEEESKKAAAAAKDHGCAPANGSEKRKTAETAKECKKATAATAKERG</sequence>
<organism evidence="5">
    <name type="scientific">Gongylonema pulchrum</name>
    <dbReference type="NCBI Taxonomy" id="637853"/>
    <lineage>
        <taxon>Eukaryota</taxon>
        <taxon>Metazoa</taxon>
        <taxon>Ecdysozoa</taxon>
        <taxon>Nematoda</taxon>
        <taxon>Chromadorea</taxon>
        <taxon>Rhabditida</taxon>
        <taxon>Spirurina</taxon>
        <taxon>Spiruromorpha</taxon>
        <taxon>Spiruroidea</taxon>
        <taxon>Gongylonematidae</taxon>
        <taxon>Gongylonema</taxon>
    </lineage>
</organism>
<dbReference type="WBParaSite" id="GPUH_0001080001-mRNA-1">
    <property type="protein sequence ID" value="GPUH_0001080001-mRNA-1"/>
    <property type="gene ID" value="GPUH_0001080001"/>
</dbReference>